<reference evidence="3 4" key="1">
    <citation type="submission" date="2020-10" db="EMBL/GenBank/DDBJ databases">
        <title>Sequencing the genomes of 1000 actinobacteria strains.</title>
        <authorList>
            <person name="Klenk H.-P."/>
        </authorList>
    </citation>
    <scope>NUCLEOTIDE SEQUENCE [LARGE SCALE GENOMIC DNA]</scope>
    <source>
        <strain evidence="3 4">DSM 46661</strain>
    </source>
</reference>
<protein>
    <submittedName>
        <fullName evidence="3">L-ascorbate metabolism protein UlaG (Beta-lactamase superfamily)</fullName>
    </submittedName>
</protein>
<comment type="caution">
    <text evidence="3">The sequence shown here is derived from an EMBL/GenBank/DDBJ whole genome shotgun (WGS) entry which is preliminary data.</text>
</comment>
<dbReference type="Proteomes" id="UP000656548">
    <property type="component" value="Unassembled WGS sequence"/>
</dbReference>
<organism evidence="3 4">
    <name type="scientific">Amycolatopsis roodepoortensis</name>
    <dbReference type="NCBI Taxonomy" id="700274"/>
    <lineage>
        <taxon>Bacteria</taxon>
        <taxon>Bacillati</taxon>
        <taxon>Actinomycetota</taxon>
        <taxon>Actinomycetes</taxon>
        <taxon>Pseudonocardiales</taxon>
        <taxon>Pseudonocardiaceae</taxon>
        <taxon>Amycolatopsis</taxon>
    </lineage>
</organism>
<accession>A0ABR9L945</accession>
<dbReference type="RefSeq" id="WP_192744319.1">
    <property type="nucleotide sequence ID" value="NZ_JADBEJ010000005.1"/>
</dbReference>
<gene>
    <name evidence="3" type="ORF">H4W30_004125</name>
</gene>
<feature type="domain" description="Metallo-beta-lactamase" evidence="2">
    <location>
        <begin position="26"/>
        <end position="226"/>
    </location>
</feature>
<sequence length="255" mass="26414">MHQLGEQLSIQVSGGPTAVIDYGGLRFLTDPTFDEPGYYGRPDGRPGLTKTAPASVDPADLGRIDAVLLSHDEHPDNLDHTGRKLLADVPLTLTTPSGAGRLGGTAKGLGTWETVELDRPGGGVVTVTGAPALHGPEGSEKITGDVVGFVLTGQGLPTVYVSGDNASLDAVRQVADRFGPVDTAVLFAGAPRLKPLFDGALLVLDSALAAAATRILGARTVVPVHIDSWDHFTEGREDLVAAFTAAGLADRLRLS</sequence>
<keyword evidence="4" id="KW-1185">Reference proteome</keyword>
<evidence type="ECO:0000259" key="2">
    <source>
        <dbReference type="Pfam" id="PF12706"/>
    </source>
</evidence>
<evidence type="ECO:0000256" key="1">
    <source>
        <dbReference type="ARBA" id="ARBA00022801"/>
    </source>
</evidence>
<dbReference type="Gene3D" id="3.60.15.10">
    <property type="entry name" value="Ribonuclease Z/Hydroxyacylglutathione hydrolase-like"/>
    <property type="match status" value="1"/>
</dbReference>
<evidence type="ECO:0000313" key="3">
    <source>
        <dbReference type="EMBL" id="MBE1577065.1"/>
    </source>
</evidence>
<keyword evidence="1" id="KW-0378">Hydrolase</keyword>
<dbReference type="PANTHER" id="PTHR43546:SF9">
    <property type="entry name" value="L-ASCORBATE-6-PHOSPHATE LACTONASE ULAG-RELATED"/>
    <property type="match status" value="1"/>
</dbReference>
<name>A0ABR9L945_9PSEU</name>
<dbReference type="InterPro" id="IPR050114">
    <property type="entry name" value="UPF0173_UPF0282_UlaG_hydrolase"/>
</dbReference>
<evidence type="ECO:0000313" key="4">
    <source>
        <dbReference type="Proteomes" id="UP000656548"/>
    </source>
</evidence>
<dbReference type="InterPro" id="IPR001279">
    <property type="entry name" value="Metallo-B-lactamas"/>
</dbReference>
<dbReference type="PANTHER" id="PTHR43546">
    <property type="entry name" value="UPF0173 METAL-DEPENDENT HYDROLASE MJ1163-RELATED"/>
    <property type="match status" value="1"/>
</dbReference>
<proteinExistence type="predicted"/>
<dbReference type="InterPro" id="IPR036866">
    <property type="entry name" value="RibonucZ/Hydroxyglut_hydro"/>
</dbReference>
<dbReference type="EMBL" id="JADBEJ010000005">
    <property type="protein sequence ID" value="MBE1577065.1"/>
    <property type="molecule type" value="Genomic_DNA"/>
</dbReference>
<dbReference type="Pfam" id="PF12706">
    <property type="entry name" value="Lactamase_B_2"/>
    <property type="match status" value="1"/>
</dbReference>
<dbReference type="SUPFAM" id="SSF56281">
    <property type="entry name" value="Metallo-hydrolase/oxidoreductase"/>
    <property type="match status" value="1"/>
</dbReference>